<dbReference type="PANTHER" id="PTHR14003:SF19">
    <property type="entry name" value="YY2 TRANSCRIPTION FACTOR"/>
    <property type="match status" value="1"/>
</dbReference>
<reference evidence="9" key="1">
    <citation type="submission" date="2024-04" db="EMBL/GenBank/DDBJ databases">
        <authorList>
            <person name="Shaw F."/>
            <person name="Minotto A."/>
        </authorList>
    </citation>
    <scope>NUCLEOTIDE SEQUENCE [LARGE SCALE GENOMIC DNA]</scope>
</reference>
<evidence type="ECO:0000313" key="8">
    <source>
        <dbReference type="EMBL" id="CAL1701305.1"/>
    </source>
</evidence>
<dbReference type="Proteomes" id="UP001497453">
    <property type="component" value="Chromosome 2"/>
</dbReference>
<evidence type="ECO:0000256" key="6">
    <source>
        <dbReference type="SAM" id="MobiDB-lite"/>
    </source>
</evidence>
<name>A0ABP1D080_9APHY</name>
<feature type="domain" description="C2H2-type" evidence="7">
    <location>
        <begin position="55"/>
        <end position="82"/>
    </location>
</feature>
<dbReference type="SUPFAM" id="SSF57667">
    <property type="entry name" value="beta-beta-alpha zinc fingers"/>
    <property type="match status" value="2"/>
</dbReference>
<evidence type="ECO:0000313" key="9">
    <source>
        <dbReference type="Proteomes" id="UP001497453"/>
    </source>
</evidence>
<feature type="compositionally biased region" description="Polar residues" evidence="6">
    <location>
        <begin position="189"/>
        <end position="211"/>
    </location>
</feature>
<feature type="region of interest" description="Disordered" evidence="6">
    <location>
        <begin position="285"/>
        <end position="311"/>
    </location>
</feature>
<dbReference type="InterPro" id="IPR036236">
    <property type="entry name" value="Znf_C2H2_sf"/>
</dbReference>
<evidence type="ECO:0000256" key="2">
    <source>
        <dbReference type="ARBA" id="ARBA00022737"/>
    </source>
</evidence>
<organism evidence="8 9">
    <name type="scientific">Somion occarium</name>
    <dbReference type="NCBI Taxonomy" id="3059160"/>
    <lineage>
        <taxon>Eukaryota</taxon>
        <taxon>Fungi</taxon>
        <taxon>Dikarya</taxon>
        <taxon>Basidiomycota</taxon>
        <taxon>Agaricomycotina</taxon>
        <taxon>Agaricomycetes</taxon>
        <taxon>Polyporales</taxon>
        <taxon>Cerrenaceae</taxon>
        <taxon>Somion</taxon>
    </lineage>
</organism>
<keyword evidence="3 5" id="KW-0863">Zinc-finger</keyword>
<dbReference type="PROSITE" id="PS50157">
    <property type="entry name" value="ZINC_FINGER_C2H2_2"/>
    <property type="match status" value="3"/>
</dbReference>
<sequence length="343" mass="37913">MPRTRAQSRASVAEDKKSNVKVTCTIEGCDKSFLRRSDMQRHLSTHPTHPKHRNYKCPDCEQGFNQRSALNCHINAHRNLKPYGCDIGPCTKAFADPSSRARHRKEMHSGTVFKCPVVSCKSHYKRESIFTAHLKVKHRISSTRAQRDGWRIPEEDVETPLRIKPRATRAKAKPPKYSSDSEDEIHDASQLSTPSATYSNHSSGSETSSVHTPPPAHYSPQHTLSPQYMPSQPLMGGLGEGFYMPSPSYDFESSPLMMMPGVPTMLDPFSDVHYAYISPSHSPLSGSPHIHSSLSPPSQSHSPAHPVDGNTVTWGTDVSALDNDWTQGSVLGLHGLSPNGLVF</sequence>
<keyword evidence="4" id="KW-0862">Zinc</keyword>
<keyword evidence="2" id="KW-0677">Repeat</keyword>
<gene>
    <name evidence="8" type="ORF">GFSPODELE1_LOCUS3519</name>
</gene>
<protein>
    <recommendedName>
        <fullName evidence="7">C2H2-type domain-containing protein</fullName>
    </recommendedName>
</protein>
<feature type="domain" description="C2H2-type" evidence="7">
    <location>
        <begin position="83"/>
        <end position="110"/>
    </location>
</feature>
<feature type="compositionally biased region" description="Basic residues" evidence="6">
    <location>
        <begin position="163"/>
        <end position="174"/>
    </location>
</feature>
<evidence type="ECO:0000256" key="4">
    <source>
        <dbReference type="ARBA" id="ARBA00022833"/>
    </source>
</evidence>
<proteinExistence type="predicted"/>
<keyword evidence="9" id="KW-1185">Reference proteome</keyword>
<evidence type="ECO:0000259" key="7">
    <source>
        <dbReference type="PROSITE" id="PS50157"/>
    </source>
</evidence>
<feature type="compositionally biased region" description="Polar residues" evidence="6">
    <location>
        <begin position="220"/>
        <end position="230"/>
    </location>
</feature>
<evidence type="ECO:0000256" key="3">
    <source>
        <dbReference type="ARBA" id="ARBA00022771"/>
    </source>
</evidence>
<feature type="region of interest" description="Disordered" evidence="6">
    <location>
        <begin position="161"/>
        <end position="232"/>
    </location>
</feature>
<evidence type="ECO:0000256" key="1">
    <source>
        <dbReference type="ARBA" id="ARBA00022723"/>
    </source>
</evidence>
<dbReference type="Gene3D" id="3.30.160.60">
    <property type="entry name" value="Classic Zinc Finger"/>
    <property type="match status" value="3"/>
</dbReference>
<dbReference type="InterPro" id="IPR013087">
    <property type="entry name" value="Znf_C2H2_type"/>
</dbReference>
<dbReference type="PANTHER" id="PTHR14003">
    <property type="entry name" value="TRANSCRIPTIONAL REPRESSOR PROTEIN YY"/>
    <property type="match status" value="1"/>
</dbReference>
<evidence type="ECO:0000256" key="5">
    <source>
        <dbReference type="PROSITE-ProRule" id="PRU00042"/>
    </source>
</evidence>
<dbReference type="Pfam" id="PF00096">
    <property type="entry name" value="zf-C2H2"/>
    <property type="match status" value="2"/>
</dbReference>
<dbReference type="PROSITE" id="PS00028">
    <property type="entry name" value="ZINC_FINGER_C2H2_1"/>
    <property type="match status" value="4"/>
</dbReference>
<feature type="compositionally biased region" description="Low complexity" evidence="6">
    <location>
        <begin position="285"/>
        <end position="306"/>
    </location>
</feature>
<keyword evidence="1" id="KW-0479">Metal-binding</keyword>
<dbReference type="SMART" id="SM00355">
    <property type="entry name" value="ZnF_C2H2"/>
    <property type="match status" value="4"/>
</dbReference>
<accession>A0ABP1D080</accession>
<dbReference type="EMBL" id="OZ037945">
    <property type="protein sequence ID" value="CAL1701305.1"/>
    <property type="molecule type" value="Genomic_DNA"/>
</dbReference>
<feature type="domain" description="C2H2-type" evidence="7">
    <location>
        <begin position="22"/>
        <end position="54"/>
    </location>
</feature>